<feature type="domain" description="Cyclic nucleotide-binding" evidence="1">
    <location>
        <begin position="14"/>
        <end position="68"/>
    </location>
</feature>
<dbReference type="PROSITE" id="PS50042">
    <property type="entry name" value="CNMP_BINDING_3"/>
    <property type="match status" value="1"/>
</dbReference>
<dbReference type="Gene3D" id="2.60.120.10">
    <property type="entry name" value="Jelly Rolls"/>
    <property type="match status" value="1"/>
</dbReference>
<dbReference type="RefSeq" id="WP_114791414.1">
    <property type="nucleotide sequence ID" value="NZ_CP139960.1"/>
</dbReference>
<protein>
    <submittedName>
        <fullName evidence="2">Crp/Fnr family transcriptional regulator</fullName>
    </submittedName>
</protein>
<dbReference type="CDD" id="cd00038">
    <property type="entry name" value="CAP_ED"/>
    <property type="match status" value="1"/>
</dbReference>
<dbReference type="Pfam" id="PF00027">
    <property type="entry name" value="cNMP_binding"/>
    <property type="match status" value="1"/>
</dbReference>
<accession>A0ABZ0W959</accession>
<proteinExistence type="predicted"/>
<gene>
    <name evidence="2" type="ORF">U0035_00825</name>
</gene>
<reference evidence="2 3" key="1">
    <citation type="submission" date="2023-12" db="EMBL/GenBank/DDBJ databases">
        <title>Genome sequencing and assembly of bacterial species from a model synthetic community.</title>
        <authorList>
            <person name="Hogle S.L."/>
        </authorList>
    </citation>
    <scope>NUCLEOTIDE SEQUENCE [LARGE SCALE GENOMIC DNA]</scope>
    <source>
        <strain evidence="2 3">HAMBI_3031</strain>
    </source>
</reference>
<evidence type="ECO:0000259" key="1">
    <source>
        <dbReference type="PROSITE" id="PS50042"/>
    </source>
</evidence>
<evidence type="ECO:0000313" key="3">
    <source>
        <dbReference type="Proteomes" id="UP001325680"/>
    </source>
</evidence>
<dbReference type="InterPro" id="IPR014710">
    <property type="entry name" value="RmlC-like_jellyroll"/>
</dbReference>
<evidence type="ECO:0000313" key="2">
    <source>
        <dbReference type="EMBL" id="WQD38685.1"/>
    </source>
</evidence>
<dbReference type="InterPro" id="IPR018490">
    <property type="entry name" value="cNMP-bd_dom_sf"/>
</dbReference>
<keyword evidence="3" id="KW-1185">Reference proteome</keyword>
<dbReference type="SUPFAM" id="SSF51206">
    <property type="entry name" value="cAMP-binding domain-like"/>
    <property type="match status" value="1"/>
</dbReference>
<dbReference type="EMBL" id="CP139960">
    <property type="protein sequence ID" value="WQD38685.1"/>
    <property type="molecule type" value="Genomic_DNA"/>
</dbReference>
<sequence>MNGLIEYFSGGTVLTEQARQDLLDSTKVKSFRKGTSLLKEGHVAQYLYFIEEGLLKLSFTRNGKEFIMRFFPENSLCTGLDSFLTKTRSGYGLVALETTMVHYISHRDIDHLCRKHHCVETAFRQFLGMASVNMMARVSEMLEEDAIRRYENFLQQNSSLLQRISLGDLSGYLGIAQVSLSRIRAKR</sequence>
<organism evidence="2 3">
    <name type="scientific">Niabella yanshanensis</name>
    <dbReference type="NCBI Taxonomy" id="577386"/>
    <lineage>
        <taxon>Bacteria</taxon>
        <taxon>Pseudomonadati</taxon>
        <taxon>Bacteroidota</taxon>
        <taxon>Chitinophagia</taxon>
        <taxon>Chitinophagales</taxon>
        <taxon>Chitinophagaceae</taxon>
        <taxon>Niabella</taxon>
    </lineage>
</organism>
<dbReference type="Proteomes" id="UP001325680">
    <property type="component" value="Chromosome"/>
</dbReference>
<dbReference type="InterPro" id="IPR000595">
    <property type="entry name" value="cNMP-bd_dom"/>
</dbReference>
<name>A0ABZ0W959_9BACT</name>